<reference evidence="3 4" key="1">
    <citation type="submission" date="2015-12" db="EMBL/GenBank/DDBJ databases">
        <title>Draft genome sequence of Moniliophthora roreri, the causal agent of frosty pod rot of cacao.</title>
        <authorList>
            <person name="Aime M.C."/>
            <person name="Diaz-Valderrama J.R."/>
            <person name="Kijpornyongpan T."/>
            <person name="Phillips-Mora W."/>
        </authorList>
    </citation>
    <scope>NUCLEOTIDE SEQUENCE [LARGE SCALE GENOMIC DNA]</scope>
    <source>
        <strain evidence="3 4">MCA 2952</strain>
    </source>
</reference>
<dbReference type="Proteomes" id="UP000054988">
    <property type="component" value="Unassembled WGS sequence"/>
</dbReference>
<feature type="region of interest" description="Disordered" evidence="2">
    <location>
        <begin position="1319"/>
        <end position="1365"/>
    </location>
</feature>
<feature type="region of interest" description="Disordered" evidence="2">
    <location>
        <begin position="1377"/>
        <end position="1473"/>
    </location>
</feature>
<dbReference type="eggNOG" id="ENOG502SD6Y">
    <property type="taxonomic scope" value="Eukaryota"/>
</dbReference>
<evidence type="ECO:0000256" key="2">
    <source>
        <dbReference type="SAM" id="MobiDB-lite"/>
    </source>
</evidence>
<feature type="coiled-coil region" evidence="1">
    <location>
        <begin position="177"/>
        <end position="395"/>
    </location>
</feature>
<feature type="compositionally biased region" description="Polar residues" evidence="2">
    <location>
        <begin position="1403"/>
        <end position="1415"/>
    </location>
</feature>
<protein>
    <submittedName>
        <fullName evidence="3">Uncharacterized protein</fullName>
    </submittedName>
</protein>
<feature type="compositionally biased region" description="Low complexity" evidence="2">
    <location>
        <begin position="1291"/>
        <end position="1301"/>
    </location>
</feature>
<feature type="compositionally biased region" description="Low complexity" evidence="2">
    <location>
        <begin position="1416"/>
        <end position="1431"/>
    </location>
</feature>
<feature type="compositionally biased region" description="Low complexity" evidence="2">
    <location>
        <begin position="162"/>
        <end position="171"/>
    </location>
</feature>
<feature type="coiled-coil region" evidence="1">
    <location>
        <begin position="8"/>
        <end position="147"/>
    </location>
</feature>
<keyword evidence="1" id="KW-0175">Coiled coil</keyword>
<organism evidence="3 4">
    <name type="scientific">Moniliophthora roreri</name>
    <name type="common">Frosty pod rot fungus</name>
    <name type="synonym">Monilia roreri</name>
    <dbReference type="NCBI Taxonomy" id="221103"/>
    <lineage>
        <taxon>Eukaryota</taxon>
        <taxon>Fungi</taxon>
        <taxon>Dikarya</taxon>
        <taxon>Basidiomycota</taxon>
        <taxon>Agaricomycotina</taxon>
        <taxon>Agaricomycetes</taxon>
        <taxon>Agaricomycetidae</taxon>
        <taxon>Agaricales</taxon>
        <taxon>Marasmiineae</taxon>
        <taxon>Marasmiaceae</taxon>
        <taxon>Moniliophthora</taxon>
    </lineage>
</organism>
<name>A0A0W0F1M1_MONRR</name>
<dbReference type="EMBL" id="LATX01002393">
    <property type="protein sequence ID" value="KTB30207.1"/>
    <property type="molecule type" value="Genomic_DNA"/>
</dbReference>
<feature type="coiled-coil region" evidence="1">
    <location>
        <begin position="614"/>
        <end position="683"/>
    </location>
</feature>
<evidence type="ECO:0000256" key="1">
    <source>
        <dbReference type="SAM" id="Coils"/>
    </source>
</evidence>
<evidence type="ECO:0000313" key="3">
    <source>
        <dbReference type="EMBL" id="KTB30207.1"/>
    </source>
</evidence>
<feature type="coiled-coil region" evidence="1">
    <location>
        <begin position="492"/>
        <end position="568"/>
    </location>
</feature>
<dbReference type="Gene3D" id="1.10.287.1490">
    <property type="match status" value="1"/>
</dbReference>
<gene>
    <name evidence="3" type="ORF">WG66_17221</name>
</gene>
<accession>A0A0W0F1M1</accession>
<sequence length="1473" mass="164696">MSLLTLGMNDVTEEMQAHKDKLGSKEAQIAAQQGQLMRKAAELEEIRASLNEAVRKLNEETQRALKLETDLQKCAEDLRNEKVTSENQRNALSLAQEKMKAKDLEARELEATLDSMSHASDGYNAKAAKVEKEKGALEARVRELEANLRQLSSPPVTPGKQLRMPRPRSSSLSNLRITTLETELSDARALLSQKEANLQAVNGKLDGVQQELVQANNERIALDARSRKRIQELEDLLNEREEDLEYLQNGQDGQGREEELLRRIDEDEAKIEALERLVGDAHEVPFLRKRLRQAEQQLLAQAERREQGESRNAELVQDREEALDQVERARKQIDVLEATIRERDDEIAGLKQQSPSPPAQDPQAVQNMERLLNAIDRLRGERDDLQRGLDFLTAESKFKVAALEAKVASFSTSSPPDSDMADSLHSKHDVRLNKATLAFAIVIGHLHNSLTTVTRDLSQTSALNKQKTEALLAMEGTLRQVEDRLRTSLESLEEATSHRNDLFSQLEEANAAHDETKSSLMRLDGQLSEISDTLQEVESERDSLSLQVTNLTTDLRVAQGELAEAEKRYSSLQFHQLSNMSSTEATSALRKQIEELEGRVVRRNEQIGIHQHDIKRLETNLRLNEDRLTELTAEMETLASQKEAMVEDCADAREARDDAIARVEVLEEEIERVESQLVENEQMVAALVGVTFQVVARSKEKVRLAEERVISTNAKAELVQKEHEHTLMTTSELELAVRERDGHLKDREEDIHRVVVALAVSQENLAQTSHSIHTLIDEKARLAALAKQLQEEVSSHAADKDVVASQLESLRAGSSDDLEAKISRITELELEADQLRETIAELEKSHIAKVEELEALILKKDEQLTSSDLEGEVVQLKMRHIEELGRLQSQLVETSAALEEIKARQAATELEYEEKLLASVRSGQAMQKELSDLREDLAKSKESEQNSVMLKLQQEKKVEQLKEELSVVARETQELKRNKLDAEASFDTAIDEITRQRTGLEKEVHRLKGELEDTQAQLEIARADAARVSANSTSLSDRLKEEVEAHEHEKSLLQGELLSQKTQIQQMQTQLDDLIGDVSAIEEQLKQSENDLELSQAEKHRLQCDMTALEAEIQRAKSYNRYLESQIKESERKVASLESEIESIRDNLAQAQKACNTAEMNLNLQSAQHKREMSNLTRELASLKARPNLEDALAELEERNNEMEELLKRKCAEIEENDDRVIEMLKENKKLSSKVEALTRKVQNLQAKLAAAKASTASETRGGSSSLPSQVTPNLVIQSRSNRNSITMTNSSSPASESSERAALITAPYQERTRVHLAAASTRPVTPEKSSAPLPVFKPNNPKRRSVDIDVPPSVMTGKKRSAPEDFETNRIVPAQAFTAESLPGDKEESSNSTTPRVRRVLSNIQSGFTPSRNRTPTVAAPITAPETIAPKDSATPTVSVNPSGMDGKAIKRGSGWLGKIRGASSHPRPNGG</sequence>
<dbReference type="PANTHER" id="PTHR45615">
    <property type="entry name" value="MYOSIN HEAVY CHAIN, NON-MUSCLE"/>
    <property type="match status" value="1"/>
</dbReference>
<feature type="region of interest" description="Disordered" evidence="2">
    <location>
        <begin position="1254"/>
        <end position="1301"/>
    </location>
</feature>
<proteinExistence type="predicted"/>
<comment type="caution">
    <text evidence="3">The sequence shown here is derived from an EMBL/GenBank/DDBJ whole genome shotgun (WGS) entry which is preliminary data.</text>
</comment>
<evidence type="ECO:0000313" key="4">
    <source>
        <dbReference type="Proteomes" id="UP000054988"/>
    </source>
</evidence>
<feature type="coiled-coil region" evidence="1">
    <location>
        <begin position="818"/>
        <end position="852"/>
    </location>
</feature>
<dbReference type="SUPFAM" id="SSF57997">
    <property type="entry name" value="Tropomyosin"/>
    <property type="match status" value="2"/>
</dbReference>
<feature type="region of interest" description="Disordered" evidence="2">
    <location>
        <begin position="151"/>
        <end position="171"/>
    </location>
</feature>
<dbReference type="PANTHER" id="PTHR45615:SF80">
    <property type="entry name" value="GRIP DOMAIN-CONTAINING PROTEIN"/>
    <property type="match status" value="1"/>
</dbReference>
<feature type="compositionally biased region" description="Polar residues" evidence="2">
    <location>
        <begin position="1259"/>
        <end position="1290"/>
    </location>
</feature>